<dbReference type="EMBL" id="CP158293">
    <property type="protein sequence ID" value="XBV46782.1"/>
    <property type="molecule type" value="Genomic_DNA"/>
</dbReference>
<keyword evidence="1" id="KW-0614">Plasmid</keyword>
<geneLocation type="plasmid" evidence="1">
    <name>plasmindA</name>
</geneLocation>
<accession>A0AAU7U1P6</accession>
<sequence length="99" mass="11222">MPNSDSQHNHLSLRQRPFASASLLLQKILVKQATFLASEILMQQRGKCCFTQSHRNGIIASTPESRLRTVLEHCDAMDQTVVQSSDNSHFIHWGQEYVA</sequence>
<name>A0AAU7U1P6_9GAMM</name>
<dbReference type="RefSeq" id="WP_350262060.1">
    <property type="nucleotide sequence ID" value="NZ_CP158293.1"/>
</dbReference>
<gene>
    <name evidence="1" type="ORF">AAF463_21735</name>
</gene>
<evidence type="ECO:0000313" key="1">
    <source>
        <dbReference type="EMBL" id="XBV46782.1"/>
    </source>
</evidence>
<dbReference type="AlphaFoldDB" id="A0AAU7U1P6"/>
<proteinExistence type="predicted"/>
<reference evidence="1" key="1">
    <citation type="submission" date="2024-06" db="EMBL/GenBank/DDBJ databases">
        <title>Multiomics insights into the TNT degradation mechanism by Pantoea sp. BJ2 isolated from an ammunition destruction site.</title>
        <authorList>
            <person name="Luo J."/>
        </authorList>
    </citation>
    <scope>NUCLEOTIDE SEQUENCE</scope>
    <source>
        <strain evidence="1">BJ2</strain>
        <plasmid evidence="1">plasmindA</plasmid>
    </source>
</reference>
<protein>
    <submittedName>
        <fullName evidence="1">Uncharacterized protein</fullName>
    </submittedName>
</protein>
<organism evidence="1">
    <name type="scientific">Pantoea sp. BJ2</name>
    <dbReference type="NCBI Taxonomy" id="3141322"/>
    <lineage>
        <taxon>Bacteria</taxon>
        <taxon>Pseudomonadati</taxon>
        <taxon>Pseudomonadota</taxon>
        <taxon>Gammaproteobacteria</taxon>
        <taxon>Enterobacterales</taxon>
        <taxon>Erwiniaceae</taxon>
        <taxon>Pantoea</taxon>
    </lineage>
</organism>